<organism evidence="1 2">
    <name type="scientific">Rotaria magnacalcarata</name>
    <dbReference type="NCBI Taxonomy" id="392030"/>
    <lineage>
        <taxon>Eukaryota</taxon>
        <taxon>Metazoa</taxon>
        <taxon>Spiralia</taxon>
        <taxon>Gnathifera</taxon>
        <taxon>Rotifera</taxon>
        <taxon>Eurotatoria</taxon>
        <taxon>Bdelloidea</taxon>
        <taxon>Philodinida</taxon>
        <taxon>Philodinidae</taxon>
        <taxon>Rotaria</taxon>
    </lineage>
</organism>
<dbReference type="EMBL" id="CAJOBI010028973">
    <property type="protein sequence ID" value="CAF4262228.1"/>
    <property type="molecule type" value="Genomic_DNA"/>
</dbReference>
<feature type="non-terminal residue" evidence="1">
    <location>
        <position position="27"/>
    </location>
</feature>
<name>A0A8S2T0D4_9BILA</name>
<evidence type="ECO:0000313" key="2">
    <source>
        <dbReference type="Proteomes" id="UP000676336"/>
    </source>
</evidence>
<comment type="caution">
    <text evidence="1">The sequence shown here is derived from an EMBL/GenBank/DDBJ whole genome shotgun (WGS) entry which is preliminary data.</text>
</comment>
<protein>
    <submittedName>
        <fullName evidence="1">Uncharacterized protein</fullName>
    </submittedName>
</protein>
<accession>A0A8S2T0D4</accession>
<evidence type="ECO:0000313" key="1">
    <source>
        <dbReference type="EMBL" id="CAF4262228.1"/>
    </source>
</evidence>
<proteinExistence type="predicted"/>
<gene>
    <name evidence="1" type="ORF">SMN809_LOCUS24467</name>
</gene>
<sequence>MPHTPRAKCVGCERSLDSHEFREVGAG</sequence>
<reference evidence="1" key="1">
    <citation type="submission" date="2021-02" db="EMBL/GenBank/DDBJ databases">
        <authorList>
            <person name="Nowell W R."/>
        </authorList>
    </citation>
    <scope>NUCLEOTIDE SEQUENCE</scope>
</reference>
<dbReference type="Proteomes" id="UP000676336">
    <property type="component" value="Unassembled WGS sequence"/>
</dbReference>
<dbReference type="AlphaFoldDB" id="A0A8S2T0D4"/>